<keyword evidence="2" id="KW-1185">Reference proteome</keyword>
<evidence type="ECO:0000313" key="2">
    <source>
        <dbReference type="Proteomes" id="UP001595075"/>
    </source>
</evidence>
<organism evidence="1 2">
    <name type="scientific">Oculimacula yallundae</name>
    <dbReference type="NCBI Taxonomy" id="86028"/>
    <lineage>
        <taxon>Eukaryota</taxon>
        <taxon>Fungi</taxon>
        <taxon>Dikarya</taxon>
        <taxon>Ascomycota</taxon>
        <taxon>Pezizomycotina</taxon>
        <taxon>Leotiomycetes</taxon>
        <taxon>Helotiales</taxon>
        <taxon>Ploettnerulaceae</taxon>
        <taxon>Oculimacula</taxon>
    </lineage>
</organism>
<accession>A0ABR4CCV6</accession>
<proteinExistence type="predicted"/>
<comment type="caution">
    <text evidence="1">The sequence shown here is derived from an EMBL/GenBank/DDBJ whole genome shotgun (WGS) entry which is preliminary data.</text>
</comment>
<protein>
    <submittedName>
        <fullName evidence="1">Uncharacterized protein</fullName>
    </submittedName>
</protein>
<evidence type="ECO:0000313" key="1">
    <source>
        <dbReference type="EMBL" id="KAL2067781.1"/>
    </source>
</evidence>
<gene>
    <name evidence="1" type="ORF">VTL71DRAFT_15877</name>
</gene>
<dbReference type="EMBL" id="JAZHXI010000009">
    <property type="protein sequence ID" value="KAL2067781.1"/>
    <property type="molecule type" value="Genomic_DNA"/>
</dbReference>
<dbReference type="Proteomes" id="UP001595075">
    <property type="component" value="Unassembled WGS sequence"/>
</dbReference>
<sequence>MPLEFVLKGLTRRTRVLVSLSSNLAATTSYEFTTRSLTDAILSRPDIQVRSLRVAQSPQPVCEIRFPAALDTESRTWRPRMCIKYSAAAEFSAAEGGADRDEVVLKNGGELGLSWTADIDGRRGVWGLSFCPFLLTLRSAVQRKVGEREEVVLAVFELRDWWGRGLSMDLGGLCIMDEVVGERGVRDVVCTLVGVLVYWERAGKMAYIGQDAL</sequence>
<name>A0ABR4CCV6_9HELO</name>
<reference evidence="1 2" key="1">
    <citation type="journal article" date="2024" name="Commun. Biol.">
        <title>Comparative genomic analysis of thermophilic fungi reveals convergent evolutionary adaptations and gene losses.</title>
        <authorList>
            <person name="Steindorff A.S."/>
            <person name="Aguilar-Pontes M.V."/>
            <person name="Robinson A.J."/>
            <person name="Andreopoulos B."/>
            <person name="LaButti K."/>
            <person name="Kuo A."/>
            <person name="Mondo S."/>
            <person name="Riley R."/>
            <person name="Otillar R."/>
            <person name="Haridas S."/>
            <person name="Lipzen A."/>
            <person name="Grimwood J."/>
            <person name="Schmutz J."/>
            <person name="Clum A."/>
            <person name="Reid I.D."/>
            <person name="Moisan M.C."/>
            <person name="Butler G."/>
            <person name="Nguyen T.T.M."/>
            <person name="Dewar K."/>
            <person name="Conant G."/>
            <person name="Drula E."/>
            <person name="Henrissat B."/>
            <person name="Hansel C."/>
            <person name="Singer S."/>
            <person name="Hutchinson M.I."/>
            <person name="de Vries R.P."/>
            <person name="Natvig D.O."/>
            <person name="Powell A.J."/>
            <person name="Tsang A."/>
            <person name="Grigoriev I.V."/>
        </authorList>
    </citation>
    <scope>NUCLEOTIDE SEQUENCE [LARGE SCALE GENOMIC DNA]</scope>
    <source>
        <strain evidence="1 2">CBS 494.80</strain>
    </source>
</reference>